<dbReference type="GO" id="GO:0005524">
    <property type="term" value="F:ATP binding"/>
    <property type="evidence" value="ECO:0007669"/>
    <property type="project" value="UniProtKB-KW"/>
</dbReference>
<dbReference type="InterPro" id="IPR037006">
    <property type="entry name" value="CheA-like_homodim_sf"/>
</dbReference>
<feature type="domain" description="CheW-like" evidence="14">
    <location>
        <begin position="454"/>
        <end position="586"/>
    </location>
</feature>
<evidence type="ECO:0000256" key="12">
    <source>
        <dbReference type="PROSITE-ProRule" id="PRU00110"/>
    </source>
</evidence>
<dbReference type="Gene3D" id="1.10.287.560">
    <property type="entry name" value="Histidine kinase CheA-like, homodimeric domain"/>
    <property type="match status" value="1"/>
</dbReference>
<dbReference type="Pfam" id="PF02895">
    <property type="entry name" value="H-kinase_dim"/>
    <property type="match status" value="1"/>
</dbReference>
<dbReference type="HOGENOM" id="CLU_000650_3_6_7"/>
<dbReference type="SMART" id="SM00260">
    <property type="entry name" value="CheW"/>
    <property type="match status" value="1"/>
</dbReference>
<dbReference type="Proteomes" id="UP000002534">
    <property type="component" value="Chromosome"/>
</dbReference>
<protein>
    <recommendedName>
        <fullName evidence="3">Chemotaxis protein CheA</fullName>
        <ecNumber evidence="2">2.7.13.3</ecNumber>
    </recommendedName>
</protein>
<dbReference type="InterPro" id="IPR004358">
    <property type="entry name" value="Sig_transdc_His_kin-like_C"/>
</dbReference>
<keyword evidence="7" id="KW-0547">Nucleotide-binding</keyword>
<name>Q3A8J8_SYNC1</name>
<reference evidence="17" key="1">
    <citation type="submission" date="2005-10" db="EMBL/GenBank/DDBJ databases">
        <title>Complete sequence of Pelobacter carbinolicus DSM 2380.</title>
        <authorList>
            <person name="Copeland A."/>
            <person name="Lucas S."/>
            <person name="Lapidus A."/>
            <person name="Barry K."/>
            <person name="Detter J.C."/>
            <person name="Glavina T."/>
            <person name="Hammon N."/>
            <person name="Israni S."/>
            <person name="Pitluck S."/>
            <person name="Chertkov O."/>
            <person name="Schmutz J."/>
            <person name="Larimer F."/>
            <person name="Land M."/>
            <person name="Kyrpides N."/>
            <person name="Ivanova N."/>
            <person name="Richardson P."/>
        </authorList>
    </citation>
    <scope>NUCLEOTIDE SEQUENCE [LARGE SCALE GENOMIC DNA]</scope>
    <source>
        <strain evidence="17">DSM 2380 / NBRC 103641 / GraBd1</strain>
    </source>
</reference>
<evidence type="ECO:0000256" key="5">
    <source>
        <dbReference type="ARBA" id="ARBA00022553"/>
    </source>
</evidence>
<evidence type="ECO:0000256" key="3">
    <source>
        <dbReference type="ARBA" id="ARBA00021495"/>
    </source>
</evidence>
<keyword evidence="8 16" id="KW-0418">Kinase</keyword>
<dbReference type="InterPro" id="IPR003594">
    <property type="entry name" value="HATPase_dom"/>
</dbReference>
<proteinExistence type="predicted"/>
<dbReference type="SUPFAM" id="SSF50341">
    <property type="entry name" value="CheW-like"/>
    <property type="match status" value="1"/>
</dbReference>
<keyword evidence="9" id="KW-0067">ATP-binding</keyword>
<organism evidence="16 17">
    <name type="scientific">Syntrophotalea carbinolica (strain DSM 2380 / NBRC 103641 / GraBd1)</name>
    <name type="common">Pelobacter carbinolicus</name>
    <dbReference type="NCBI Taxonomy" id="338963"/>
    <lineage>
        <taxon>Bacteria</taxon>
        <taxon>Pseudomonadati</taxon>
        <taxon>Thermodesulfobacteriota</taxon>
        <taxon>Desulfuromonadia</taxon>
        <taxon>Desulfuromonadales</taxon>
        <taxon>Syntrophotaleaceae</taxon>
        <taxon>Syntrophotalea</taxon>
    </lineage>
</organism>
<dbReference type="InterPro" id="IPR051315">
    <property type="entry name" value="Bact_Chemotaxis_CheA"/>
</dbReference>
<dbReference type="SUPFAM" id="SSF47384">
    <property type="entry name" value="Homodimeric domain of signal transducing histidine kinase"/>
    <property type="match status" value="1"/>
</dbReference>
<dbReference type="PRINTS" id="PR00344">
    <property type="entry name" value="BCTRLSENSOR"/>
</dbReference>
<comment type="function">
    <text evidence="11">Involved in the transmission of sensory signals from the chemoreceptors to the flagellar motors. CheA is autophosphorylated; it can transfer its phosphate group to either CheB or CheY.</text>
</comment>
<dbReference type="SUPFAM" id="SSF55874">
    <property type="entry name" value="ATPase domain of HSP90 chaperone/DNA topoisomerase II/histidine kinase"/>
    <property type="match status" value="1"/>
</dbReference>
<evidence type="ECO:0000256" key="10">
    <source>
        <dbReference type="ARBA" id="ARBA00023012"/>
    </source>
</evidence>
<dbReference type="InterPro" id="IPR036641">
    <property type="entry name" value="HPT_dom_sf"/>
</dbReference>
<accession>Q3A8J8</accession>
<dbReference type="Pfam" id="PF02518">
    <property type="entry name" value="HATPase_c"/>
    <property type="match status" value="1"/>
</dbReference>
<dbReference type="PROSITE" id="PS50851">
    <property type="entry name" value="CHEW"/>
    <property type="match status" value="1"/>
</dbReference>
<keyword evidence="6" id="KW-0808">Transferase</keyword>
<dbReference type="PROSITE" id="PS50894">
    <property type="entry name" value="HPT"/>
    <property type="match status" value="1"/>
</dbReference>
<dbReference type="InterPro" id="IPR008207">
    <property type="entry name" value="Sig_transdc_His_kin_Hpt_dom"/>
</dbReference>
<dbReference type="EMBL" id="CP000142">
    <property type="protein sequence ID" value="ABA87294.2"/>
    <property type="molecule type" value="Genomic_DNA"/>
</dbReference>
<dbReference type="InterPro" id="IPR036890">
    <property type="entry name" value="HATPase_C_sf"/>
</dbReference>
<evidence type="ECO:0000256" key="4">
    <source>
        <dbReference type="ARBA" id="ARBA00022500"/>
    </source>
</evidence>
<dbReference type="InterPro" id="IPR036097">
    <property type="entry name" value="HisK_dim/P_sf"/>
</dbReference>
<reference evidence="16 17" key="2">
    <citation type="journal article" date="2012" name="BMC Genomics">
        <title>The genome of Pelobacter carbinolicus reveals surprising metabolic capabilities and physiological features.</title>
        <authorList>
            <person name="Aklujkar M."/>
            <person name="Haveman S.A."/>
            <person name="Didonato R.Jr."/>
            <person name="Chertkov O."/>
            <person name="Han C.S."/>
            <person name="Land M.L."/>
            <person name="Brown P."/>
            <person name="Lovley D.R."/>
        </authorList>
    </citation>
    <scope>NUCLEOTIDE SEQUENCE [LARGE SCALE GENOMIC DNA]</scope>
    <source>
        <strain evidence="17">DSM 2380 / NBRC 103641 / GraBd1</strain>
    </source>
</reference>
<dbReference type="InterPro" id="IPR002545">
    <property type="entry name" value="CheW-lke_dom"/>
</dbReference>
<dbReference type="PROSITE" id="PS50109">
    <property type="entry name" value="HIS_KIN"/>
    <property type="match status" value="1"/>
</dbReference>
<dbReference type="OrthoDB" id="9803176at2"/>
<dbReference type="eggNOG" id="COG0643">
    <property type="taxonomic scope" value="Bacteria"/>
</dbReference>
<dbReference type="InterPro" id="IPR004105">
    <property type="entry name" value="CheA-like_dim"/>
</dbReference>
<evidence type="ECO:0000256" key="8">
    <source>
        <dbReference type="ARBA" id="ARBA00022777"/>
    </source>
</evidence>
<dbReference type="PANTHER" id="PTHR43395">
    <property type="entry name" value="SENSOR HISTIDINE KINASE CHEA"/>
    <property type="match status" value="1"/>
</dbReference>
<dbReference type="GO" id="GO:0005737">
    <property type="term" value="C:cytoplasm"/>
    <property type="evidence" value="ECO:0007669"/>
    <property type="project" value="InterPro"/>
</dbReference>
<evidence type="ECO:0000256" key="6">
    <source>
        <dbReference type="ARBA" id="ARBA00022679"/>
    </source>
</evidence>
<dbReference type="Gene3D" id="1.20.120.160">
    <property type="entry name" value="HPT domain"/>
    <property type="match status" value="1"/>
</dbReference>
<dbReference type="FunFam" id="3.30.565.10:FF:000016">
    <property type="entry name" value="Chemotaxis protein CheA, putative"/>
    <property type="match status" value="1"/>
</dbReference>
<evidence type="ECO:0000256" key="7">
    <source>
        <dbReference type="ARBA" id="ARBA00022741"/>
    </source>
</evidence>
<feature type="domain" description="HPt" evidence="15">
    <location>
        <begin position="1"/>
        <end position="102"/>
    </location>
</feature>
<evidence type="ECO:0000256" key="2">
    <source>
        <dbReference type="ARBA" id="ARBA00012438"/>
    </source>
</evidence>
<gene>
    <name evidence="16" type="primary">cheA44H</name>
    <name evidence="16" type="ordered locus">Pcar_0031</name>
</gene>
<dbReference type="SMART" id="SM00387">
    <property type="entry name" value="HATPase_c"/>
    <property type="match status" value="1"/>
</dbReference>
<evidence type="ECO:0000256" key="9">
    <source>
        <dbReference type="ARBA" id="ARBA00022840"/>
    </source>
</evidence>
<keyword evidence="5 12" id="KW-0597">Phosphoprotein</keyword>
<evidence type="ECO:0000259" key="15">
    <source>
        <dbReference type="PROSITE" id="PS50894"/>
    </source>
</evidence>
<dbReference type="STRING" id="338963.Pcar_0031"/>
<dbReference type="CDD" id="cd00088">
    <property type="entry name" value="HPT"/>
    <property type="match status" value="1"/>
</dbReference>
<evidence type="ECO:0000256" key="1">
    <source>
        <dbReference type="ARBA" id="ARBA00000085"/>
    </source>
</evidence>
<dbReference type="Gene3D" id="2.30.30.40">
    <property type="entry name" value="SH3 Domains"/>
    <property type="match status" value="1"/>
</dbReference>
<dbReference type="EC" id="2.7.13.3" evidence="2"/>
<dbReference type="InterPro" id="IPR036061">
    <property type="entry name" value="CheW-like_dom_sf"/>
</dbReference>
<sequence>MNQHQYLQIFLDESREHLLGMQHWLEVLAEQPQNRQGLDALFRSVHSIKGMAASMGFRRLAAMAHAMEDGLDRLRRSGRLPAEAVTQLQQGVDDLEQRLADVVAGRPERDDTDQVVPSQECLQHLCIRMPEAAVSRWLLLINELMRLGTLQNCRPEPDTIAEGTLPEVLELDLLCSCTVEEIAQRCRQVSPGIDVQGICASGPAPDMPVHHGVGQATVRVSTRLLDRFVGLTGELLTARHRLQESLQKGQAQEIEDSALLLDRLLADLRHQVLDARMVPLEAVTATLPRLVRELCRKTGKDIQLKLDGTEVHLDRAILEALSDPLQHMVRNAVDHGIEDRGTITISAQRDRDRVTLDVRDDGRGLDRERLAARARDMGFCEAGQAAGMSDAALLQLICQPGFTTASRLTEISGRGIGMDVVRHTIDKLGGSLQLVSEPDQGVCFRFILPLTVSIVPVLLVEAGGQTVALPVMWIEQTLDIPARQLVAAGGDHVAELEDRRLPVYFLSNLLGRPTAGQGTGSSIVCELRGGEAGLVVDAVAGQQDVFVKPLSFPLNHIQGLSGATILGDGRIIFLLDPCALLLSYRSQATKGDML</sequence>
<dbReference type="SMART" id="SM01231">
    <property type="entry name" value="H-kinase_dim"/>
    <property type="match status" value="1"/>
</dbReference>
<dbReference type="GO" id="GO:0000155">
    <property type="term" value="F:phosphorelay sensor kinase activity"/>
    <property type="evidence" value="ECO:0007669"/>
    <property type="project" value="InterPro"/>
</dbReference>
<feature type="modified residue" description="Phosphohistidine" evidence="12">
    <location>
        <position position="46"/>
    </location>
</feature>
<dbReference type="SUPFAM" id="SSF47226">
    <property type="entry name" value="Histidine-containing phosphotransfer domain, HPT domain"/>
    <property type="match status" value="1"/>
</dbReference>
<evidence type="ECO:0000313" key="17">
    <source>
        <dbReference type="Proteomes" id="UP000002534"/>
    </source>
</evidence>
<dbReference type="RefSeq" id="WP_011339678.1">
    <property type="nucleotide sequence ID" value="NC_007498.2"/>
</dbReference>
<dbReference type="GO" id="GO:0006935">
    <property type="term" value="P:chemotaxis"/>
    <property type="evidence" value="ECO:0007669"/>
    <property type="project" value="UniProtKB-KW"/>
</dbReference>
<dbReference type="KEGG" id="pca:Pcar_0031"/>
<keyword evidence="17" id="KW-1185">Reference proteome</keyword>
<evidence type="ECO:0000256" key="11">
    <source>
        <dbReference type="ARBA" id="ARBA00035100"/>
    </source>
</evidence>
<comment type="catalytic activity">
    <reaction evidence="1">
        <text>ATP + protein L-histidine = ADP + protein N-phospho-L-histidine.</text>
        <dbReference type="EC" id="2.7.13.3"/>
    </reaction>
</comment>
<dbReference type="Gene3D" id="3.30.565.10">
    <property type="entry name" value="Histidine kinase-like ATPase, C-terminal domain"/>
    <property type="match status" value="1"/>
</dbReference>
<dbReference type="AlphaFoldDB" id="Q3A8J8"/>
<keyword evidence="10" id="KW-0902">Two-component regulatory system</keyword>
<evidence type="ECO:0000259" key="13">
    <source>
        <dbReference type="PROSITE" id="PS50109"/>
    </source>
</evidence>
<evidence type="ECO:0000313" key="16">
    <source>
        <dbReference type="EMBL" id="ABA87294.2"/>
    </source>
</evidence>
<dbReference type="Pfam" id="PF01584">
    <property type="entry name" value="CheW"/>
    <property type="match status" value="1"/>
</dbReference>
<keyword evidence="4" id="KW-0145">Chemotaxis</keyword>
<dbReference type="InterPro" id="IPR005467">
    <property type="entry name" value="His_kinase_dom"/>
</dbReference>
<dbReference type="Pfam" id="PF01627">
    <property type="entry name" value="Hpt"/>
    <property type="match status" value="1"/>
</dbReference>
<feature type="domain" description="Histidine kinase" evidence="13">
    <location>
        <begin position="219"/>
        <end position="452"/>
    </location>
</feature>
<evidence type="ECO:0000259" key="14">
    <source>
        <dbReference type="PROSITE" id="PS50851"/>
    </source>
</evidence>
<dbReference type="PANTHER" id="PTHR43395:SF10">
    <property type="entry name" value="CHEMOTAXIS PROTEIN CHEA"/>
    <property type="match status" value="1"/>
</dbReference>
<dbReference type="SMART" id="SM00073">
    <property type="entry name" value="HPT"/>
    <property type="match status" value="1"/>
</dbReference>